<dbReference type="SUPFAM" id="SSF140111">
    <property type="entry name" value="Endosomal sorting complex assembly domain"/>
    <property type="match status" value="1"/>
</dbReference>
<gene>
    <name evidence="9" type="ORF">BB560_006348</name>
</gene>
<dbReference type="Pfam" id="PF03997">
    <property type="entry name" value="VPS28"/>
    <property type="match status" value="1"/>
</dbReference>
<dbReference type="GO" id="GO:0000813">
    <property type="term" value="C:ESCRT I complex"/>
    <property type="evidence" value="ECO:0007669"/>
    <property type="project" value="UniProtKB-UniRule"/>
</dbReference>
<dbReference type="PROSITE" id="PS51313">
    <property type="entry name" value="VPS28_N"/>
    <property type="match status" value="1"/>
</dbReference>
<feature type="domain" description="VPS28 N-terminal" evidence="8">
    <location>
        <begin position="1"/>
        <end position="100"/>
    </location>
</feature>
<evidence type="ECO:0000256" key="4">
    <source>
        <dbReference type="ARBA" id="ARBA00022927"/>
    </source>
</evidence>
<comment type="function">
    <text evidence="5">Component of the ESCRT-I complex (endosomal sorting complex required for transport I), a regulator of vesicular trafficking process.</text>
</comment>
<evidence type="ECO:0000256" key="1">
    <source>
        <dbReference type="ARBA" id="ARBA00004633"/>
    </source>
</evidence>
<dbReference type="Gene3D" id="1.20.1440.200">
    <property type="match status" value="1"/>
</dbReference>
<dbReference type="EMBL" id="MBFS01003126">
    <property type="protein sequence ID" value="PVU88672.1"/>
    <property type="molecule type" value="Genomic_DNA"/>
</dbReference>
<dbReference type="PIRSF" id="PIRSF017535">
    <property type="entry name" value="VPS28"/>
    <property type="match status" value="1"/>
</dbReference>
<dbReference type="PROSITE" id="PS51310">
    <property type="entry name" value="VPS28_C"/>
    <property type="match status" value="1"/>
</dbReference>
<dbReference type="GO" id="GO:0044877">
    <property type="term" value="F:protein-containing complex binding"/>
    <property type="evidence" value="ECO:0007669"/>
    <property type="project" value="TreeGrafter"/>
</dbReference>
<dbReference type="AlphaFoldDB" id="A0A2T9Y8N2"/>
<dbReference type="InterPro" id="IPR017898">
    <property type="entry name" value="VPS28_N"/>
</dbReference>
<protein>
    <recommendedName>
        <fullName evidence="5">Vacuolar protein sorting-associated protein 28</fullName>
    </recommendedName>
    <alternativeName>
        <fullName evidence="5">ESCRT-I complex subunit VPS28</fullName>
    </alternativeName>
</protein>
<dbReference type="SUPFAM" id="SSF140427">
    <property type="entry name" value="VPS28 C-terminal domain-like"/>
    <property type="match status" value="1"/>
</dbReference>
<keyword evidence="2 5" id="KW-0813">Transport</keyword>
<evidence type="ECO:0000259" key="7">
    <source>
        <dbReference type="PROSITE" id="PS51310"/>
    </source>
</evidence>
<dbReference type="PANTHER" id="PTHR12937">
    <property type="entry name" value="VACUOLAR PROTEIN SORTING 28, ISOFORM 2 VPS28"/>
    <property type="match status" value="1"/>
</dbReference>
<proteinExistence type="inferred from homology"/>
<evidence type="ECO:0000256" key="2">
    <source>
        <dbReference type="ARBA" id="ARBA00022448"/>
    </source>
</evidence>
<keyword evidence="4 5" id="KW-0653">Protein transport</keyword>
<dbReference type="STRING" id="133381.A0A2T9Y8N2"/>
<evidence type="ECO:0000256" key="6">
    <source>
        <dbReference type="PROSITE-ProRule" id="PRU00642"/>
    </source>
</evidence>
<dbReference type="InterPro" id="IPR037202">
    <property type="entry name" value="ESCRT_assembly_dom"/>
</dbReference>
<keyword evidence="3 5" id="KW-0967">Endosome</keyword>
<dbReference type="GO" id="GO:0043328">
    <property type="term" value="P:protein transport to vacuole involved in ubiquitin-dependent protein catabolic process via the multivesicular body sorting pathway"/>
    <property type="evidence" value="ECO:0007669"/>
    <property type="project" value="TreeGrafter"/>
</dbReference>
<dbReference type="Proteomes" id="UP000245609">
    <property type="component" value="Unassembled WGS sequence"/>
</dbReference>
<evidence type="ECO:0000313" key="10">
    <source>
        <dbReference type="Proteomes" id="UP000245609"/>
    </source>
</evidence>
<dbReference type="FunFam" id="1.20.120.1130:FF:000001">
    <property type="entry name" value="Vacuolar protein sorting-associated protein 28 homolog"/>
    <property type="match status" value="1"/>
</dbReference>
<comment type="caution">
    <text evidence="9">The sequence shown here is derived from an EMBL/GenBank/DDBJ whole genome shotgun (WGS) entry which is preliminary data.</text>
</comment>
<dbReference type="InterPro" id="IPR007143">
    <property type="entry name" value="Vps28"/>
</dbReference>
<sequence>MDQEIRLYRNFKEREEYDNQANLYSILNSLELLERAHIRDSIDQDEYFTTCTKLLGQFKTTSELLKNTVPDIEEFAKRYKLNCSAALSRIAAGVPNDYEKLSSKTSVPTLNPKFVAQVVQSYITLMDSIKLNMVAVDELHPLLSDLIQYIDKLPQLPKEFTGRSVITDWLIVLNRMKASECLDDDQIRELSFDLEKTYNQFHRILEENQ</sequence>
<dbReference type="Gene3D" id="1.20.120.1130">
    <property type="match status" value="1"/>
</dbReference>
<organism evidence="9 10">
    <name type="scientific">Smittium megazygosporum</name>
    <dbReference type="NCBI Taxonomy" id="133381"/>
    <lineage>
        <taxon>Eukaryota</taxon>
        <taxon>Fungi</taxon>
        <taxon>Fungi incertae sedis</taxon>
        <taxon>Zoopagomycota</taxon>
        <taxon>Kickxellomycotina</taxon>
        <taxon>Harpellomycetes</taxon>
        <taxon>Harpellales</taxon>
        <taxon>Legeriomycetaceae</taxon>
        <taxon>Smittium</taxon>
    </lineage>
</organism>
<name>A0A2T9Y8N2_9FUNG</name>
<accession>A0A2T9Y8N2</accession>
<dbReference type="InterPro" id="IPR037206">
    <property type="entry name" value="VPS28_C_sf"/>
</dbReference>
<dbReference type="InterPro" id="IPR017899">
    <property type="entry name" value="VPS28_C"/>
</dbReference>
<keyword evidence="10" id="KW-1185">Reference proteome</keyword>
<evidence type="ECO:0000256" key="3">
    <source>
        <dbReference type="ARBA" id="ARBA00022753"/>
    </source>
</evidence>
<comment type="similarity">
    <text evidence="5 6">Belongs to the VPS28 family.</text>
</comment>
<comment type="subcellular location">
    <subcellularLocation>
        <location evidence="1">Late endosome membrane</location>
        <topology evidence="1">Peripheral membrane protein</topology>
    </subcellularLocation>
</comment>
<dbReference type="OrthoDB" id="2671at2759"/>
<dbReference type="InterPro" id="IPR038358">
    <property type="entry name" value="VPS28_N_sf"/>
</dbReference>
<dbReference type="PANTHER" id="PTHR12937:SF0">
    <property type="entry name" value="VACUOLAR PROTEIN SORTING-ASSOCIATED PROTEIN 28 HOMOLOG"/>
    <property type="match status" value="1"/>
</dbReference>
<dbReference type="GO" id="GO:0031902">
    <property type="term" value="C:late endosome membrane"/>
    <property type="evidence" value="ECO:0007669"/>
    <property type="project" value="UniProtKB-SubCell"/>
</dbReference>
<evidence type="ECO:0000259" key="8">
    <source>
        <dbReference type="PROSITE" id="PS51313"/>
    </source>
</evidence>
<evidence type="ECO:0000256" key="5">
    <source>
        <dbReference type="PIRNR" id="PIRNR017535"/>
    </source>
</evidence>
<feature type="domain" description="VPS28 C-terminal" evidence="7">
    <location>
        <begin position="110"/>
        <end position="206"/>
    </location>
</feature>
<evidence type="ECO:0000313" key="9">
    <source>
        <dbReference type="EMBL" id="PVU88672.1"/>
    </source>
</evidence>
<reference evidence="9 10" key="1">
    <citation type="journal article" date="2018" name="MBio">
        <title>Comparative Genomics Reveals the Core Gene Toolbox for the Fungus-Insect Symbiosis.</title>
        <authorList>
            <person name="Wang Y."/>
            <person name="Stata M."/>
            <person name="Wang W."/>
            <person name="Stajich J.E."/>
            <person name="White M.M."/>
            <person name="Moncalvo J.M."/>
        </authorList>
    </citation>
    <scope>NUCLEOTIDE SEQUENCE [LARGE SCALE GENOMIC DNA]</scope>
    <source>
        <strain evidence="9 10">SC-DP-2</strain>
    </source>
</reference>